<gene>
    <name evidence="1" type="ORF">GCM10008938_37430</name>
</gene>
<evidence type="ECO:0000313" key="1">
    <source>
        <dbReference type="EMBL" id="GGJ47928.1"/>
    </source>
</evidence>
<dbReference type="EMBL" id="BMOD01000018">
    <property type="protein sequence ID" value="GGJ47928.1"/>
    <property type="molecule type" value="Genomic_DNA"/>
</dbReference>
<proteinExistence type="predicted"/>
<dbReference type="Proteomes" id="UP000632222">
    <property type="component" value="Unassembled WGS sequence"/>
</dbReference>
<organism evidence="1 2">
    <name type="scientific">Deinococcus roseus</name>
    <dbReference type="NCBI Taxonomy" id="392414"/>
    <lineage>
        <taxon>Bacteria</taxon>
        <taxon>Thermotogati</taxon>
        <taxon>Deinococcota</taxon>
        <taxon>Deinococci</taxon>
        <taxon>Deinococcales</taxon>
        <taxon>Deinococcaceae</taxon>
        <taxon>Deinococcus</taxon>
    </lineage>
</organism>
<evidence type="ECO:0000313" key="2">
    <source>
        <dbReference type="Proteomes" id="UP000632222"/>
    </source>
</evidence>
<sequence length="157" mass="17895">MLRAPTRTHPSKHRTPSLFQRLRGAKQPWPEQHPEHFPIPQWSGPLEFGHHLPERLTSTFQGRYPLFGLEVTSSNGQHYTLPPTLNPFSGIPVVGWHIQYLDPKTCRLTLATIERIGRVDLDGNCFVTAARPAQQPLPLTPTTLHHYFSQLPWTALN</sequence>
<protein>
    <submittedName>
        <fullName evidence="1">Uncharacterized protein</fullName>
    </submittedName>
</protein>
<accession>A0ABQ2D6J6</accession>
<name>A0ABQ2D6J6_9DEIO</name>
<comment type="caution">
    <text evidence="1">The sequence shown here is derived from an EMBL/GenBank/DDBJ whole genome shotgun (WGS) entry which is preliminary data.</text>
</comment>
<keyword evidence="2" id="KW-1185">Reference proteome</keyword>
<dbReference type="RefSeq" id="WP_189005299.1">
    <property type="nucleotide sequence ID" value="NZ_BMOD01000018.1"/>
</dbReference>
<reference evidence="2" key="1">
    <citation type="journal article" date="2019" name="Int. J. Syst. Evol. Microbiol.">
        <title>The Global Catalogue of Microorganisms (GCM) 10K type strain sequencing project: providing services to taxonomists for standard genome sequencing and annotation.</title>
        <authorList>
            <consortium name="The Broad Institute Genomics Platform"/>
            <consortium name="The Broad Institute Genome Sequencing Center for Infectious Disease"/>
            <person name="Wu L."/>
            <person name="Ma J."/>
        </authorList>
    </citation>
    <scope>NUCLEOTIDE SEQUENCE [LARGE SCALE GENOMIC DNA]</scope>
    <source>
        <strain evidence="2">JCM 14370</strain>
    </source>
</reference>